<feature type="domain" description="Fe/B12 periplasmic-binding" evidence="6">
    <location>
        <begin position="84"/>
        <end position="354"/>
    </location>
</feature>
<sequence>MQHDRQPVPPSRSRLAHLERAPHGRRGFLSGALAGAAALGLAACGDDGGSGSRSGATPAASGGSFPATVRHVHGTTTIDREPKRVVSYGFTDHDTMLALGVVPVLLQQWIPEWKRGVGPWALPALGDARPTLVANPEIDFEKVAAARPDLIVAVSFDLKKSDYEKLSKLAPTVAPLAGYTPYGAPWDEMAVAVGSALGRRAQAERLVRRARGQLAAVGDGNPAFAGKTAATITYYDGKFAIYSDTDTRGRFMKAIGFDQPPAIKRLFGDQFVVDLSEERLELLDELDLVVALADGEPAQRGFRESRIYQRLAVVREGRAVTIDDLDQGMALSASSVSAIPFAIDALLPGLRRAVRA</sequence>
<proteinExistence type="inferred from homology"/>
<evidence type="ECO:0000256" key="2">
    <source>
        <dbReference type="ARBA" id="ARBA00008814"/>
    </source>
</evidence>
<keyword evidence="8" id="KW-1185">Reference proteome</keyword>
<dbReference type="EMBL" id="AGUD01000128">
    <property type="protein sequence ID" value="EHN11248.1"/>
    <property type="molecule type" value="Genomic_DNA"/>
</dbReference>
<gene>
    <name evidence="7" type="ORF">PAI11_18820</name>
</gene>
<dbReference type="PROSITE" id="PS51318">
    <property type="entry name" value="TAT"/>
    <property type="match status" value="1"/>
</dbReference>
<accession>H0E4Z7</accession>
<evidence type="ECO:0000256" key="3">
    <source>
        <dbReference type="ARBA" id="ARBA00022448"/>
    </source>
</evidence>
<name>H0E4Z7_9ACTN</name>
<evidence type="ECO:0000256" key="4">
    <source>
        <dbReference type="ARBA" id="ARBA00022729"/>
    </source>
</evidence>
<dbReference type="AlphaFoldDB" id="H0E4Z7"/>
<reference evidence="7 8" key="1">
    <citation type="journal article" date="2013" name="Biodegradation">
        <title>Quantitative proteomic analysis of ibuprofen-degrading Patulibacter sp. strain I11.</title>
        <authorList>
            <person name="Almeida B."/>
            <person name="Kjeldal H."/>
            <person name="Lolas I."/>
            <person name="Knudsen A.D."/>
            <person name="Carvalho G."/>
            <person name="Nielsen K.L."/>
            <person name="Barreto Crespo M.T."/>
            <person name="Stensballe A."/>
            <person name="Nielsen J.L."/>
        </authorList>
    </citation>
    <scope>NUCLEOTIDE SEQUENCE [LARGE SCALE GENOMIC DNA]</scope>
    <source>
        <strain evidence="7 8">I11</strain>
    </source>
</reference>
<comment type="subcellular location">
    <subcellularLocation>
        <location evidence="1">Cell envelope</location>
    </subcellularLocation>
</comment>
<dbReference type="InterPro" id="IPR051313">
    <property type="entry name" value="Bact_iron-sidero_bind"/>
</dbReference>
<dbReference type="SUPFAM" id="SSF53807">
    <property type="entry name" value="Helical backbone' metal receptor"/>
    <property type="match status" value="1"/>
</dbReference>
<keyword evidence="4" id="KW-0732">Signal</keyword>
<dbReference type="Gene3D" id="3.40.50.1980">
    <property type="entry name" value="Nitrogenase molybdenum iron protein domain"/>
    <property type="match status" value="2"/>
</dbReference>
<dbReference type="PROSITE" id="PS50983">
    <property type="entry name" value="FE_B12_PBP"/>
    <property type="match status" value="1"/>
</dbReference>
<evidence type="ECO:0000313" key="7">
    <source>
        <dbReference type="EMBL" id="EHN11248.1"/>
    </source>
</evidence>
<dbReference type="PANTHER" id="PTHR30532:SF24">
    <property type="entry name" value="FERRIC ENTEROBACTIN-BINDING PERIPLASMIC PROTEIN FEPB"/>
    <property type="match status" value="1"/>
</dbReference>
<dbReference type="InterPro" id="IPR002491">
    <property type="entry name" value="ABC_transptr_periplasmic_BD"/>
</dbReference>
<organism evidence="7 8">
    <name type="scientific">Patulibacter medicamentivorans</name>
    <dbReference type="NCBI Taxonomy" id="1097667"/>
    <lineage>
        <taxon>Bacteria</taxon>
        <taxon>Bacillati</taxon>
        <taxon>Actinomycetota</taxon>
        <taxon>Thermoleophilia</taxon>
        <taxon>Solirubrobacterales</taxon>
        <taxon>Patulibacteraceae</taxon>
        <taxon>Patulibacter</taxon>
    </lineage>
</organism>
<feature type="region of interest" description="Disordered" evidence="5">
    <location>
        <begin position="45"/>
        <end position="68"/>
    </location>
</feature>
<dbReference type="PANTHER" id="PTHR30532">
    <property type="entry name" value="IRON III DICITRATE-BINDING PERIPLASMIC PROTEIN"/>
    <property type="match status" value="1"/>
</dbReference>
<evidence type="ECO:0000256" key="1">
    <source>
        <dbReference type="ARBA" id="ARBA00004196"/>
    </source>
</evidence>
<comment type="caution">
    <text evidence="7">The sequence shown here is derived from an EMBL/GenBank/DDBJ whole genome shotgun (WGS) entry which is preliminary data.</text>
</comment>
<dbReference type="PATRIC" id="fig|1097667.3.peg.1865"/>
<dbReference type="Pfam" id="PF01497">
    <property type="entry name" value="Peripla_BP_2"/>
    <property type="match status" value="1"/>
</dbReference>
<dbReference type="GO" id="GO:0030288">
    <property type="term" value="C:outer membrane-bounded periplasmic space"/>
    <property type="evidence" value="ECO:0007669"/>
    <property type="project" value="TreeGrafter"/>
</dbReference>
<dbReference type="OrthoDB" id="1846031at2"/>
<evidence type="ECO:0000313" key="8">
    <source>
        <dbReference type="Proteomes" id="UP000005143"/>
    </source>
</evidence>
<keyword evidence="3" id="KW-0813">Transport</keyword>
<dbReference type="Proteomes" id="UP000005143">
    <property type="component" value="Unassembled WGS sequence"/>
</dbReference>
<dbReference type="GO" id="GO:1901678">
    <property type="term" value="P:iron coordination entity transport"/>
    <property type="evidence" value="ECO:0007669"/>
    <property type="project" value="UniProtKB-ARBA"/>
</dbReference>
<evidence type="ECO:0000259" key="6">
    <source>
        <dbReference type="PROSITE" id="PS50983"/>
    </source>
</evidence>
<protein>
    <submittedName>
        <fullName evidence="7">PutativeABC Fe(3+) transporter periplasmic binding protein</fullName>
    </submittedName>
</protein>
<dbReference type="InterPro" id="IPR006311">
    <property type="entry name" value="TAT_signal"/>
</dbReference>
<dbReference type="RefSeq" id="WP_007573802.1">
    <property type="nucleotide sequence ID" value="NZ_AGUD01000128.1"/>
</dbReference>
<evidence type="ECO:0000256" key="5">
    <source>
        <dbReference type="SAM" id="MobiDB-lite"/>
    </source>
</evidence>
<comment type="similarity">
    <text evidence="2">Belongs to the bacterial solute-binding protein 8 family.</text>
</comment>